<feature type="region of interest" description="Disordered" evidence="1">
    <location>
        <begin position="200"/>
        <end position="220"/>
    </location>
</feature>
<dbReference type="PANTHER" id="PTHR32011">
    <property type="entry name" value="OS08G0472400 PROTEIN"/>
    <property type="match status" value="1"/>
</dbReference>
<dbReference type="AlphaFoldDB" id="A0A6I9SGU2"/>
<feature type="compositionally biased region" description="Low complexity" evidence="1">
    <location>
        <begin position="246"/>
        <end position="265"/>
    </location>
</feature>
<protein>
    <submittedName>
        <fullName evidence="3">Uncharacterized protein LOC105060905</fullName>
    </submittedName>
</protein>
<sequence length="399" mass="43601">MVDVDRRMAGFTPAHAAGLRRLFTRAATAPSSASRNGLFSFSPLAEAVISHLKASAVPIHPGLSDADFARLEAEFGFAFPPDLRAVLALGLPAAPGFPDWRSLPRLRASLDLPIAAVSLQIARTTLWPRSWGTRPADPDRALRLARATLRRAPLLLPLFDRFCIPCRPCLAGNPVFLVDENRLLCCGFDLSDFFRRESPFNSPPPSLPRQPSTSDNPVIPSVAGKIPRWIEFWSDAAASDRRRLNSSSSTTSTSSYESASSSTSSPLPPDPERFVEIRPPPQLPDWVEAYLDRMGSVLREGGWGESDVREMVHVSGASGFFDDDGEAVTVDTQAVLDALLLKADRCSDSLLRAGWSSDDVSDALSLDFRRLRAPRRPPVKLPPEIALRIEKLAEAIARS</sequence>
<name>A0A6I9SGU2_ELAGV</name>
<evidence type="ECO:0000313" key="2">
    <source>
        <dbReference type="Proteomes" id="UP000504607"/>
    </source>
</evidence>
<accession>A0A6I9SGU2</accession>
<evidence type="ECO:0000256" key="1">
    <source>
        <dbReference type="SAM" id="MobiDB-lite"/>
    </source>
</evidence>
<dbReference type="FunCoup" id="A0A6I9SGU2">
    <property type="interactions" value="824"/>
</dbReference>
<dbReference type="OrthoDB" id="1888829at2759"/>
<dbReference type="PANTHER" id="PTHR32011:SF2">
    <property type="entry name" value="OS08G0472400 PROTEIN"/>
    <property type="match status" value="1"/>
</dbReference>
<feature type="region of interest" description="Disordered" evidence="1">
    <location>
        <begin position="243"/>
        <end position="279"/>
    </location>
</feature>
<dbReference type="InParanoid" id="A0A6I9SGU2"/>
<reference evidence="3" key="1">
    <citation type="submission" date="2025-08" db="UniProtKB">
        <authorList>
            <consortium name="RefSeq"/>
        </authorList>
    </citation>
    <scope>IDENTIFICATION</scope>
</reference>
<evidence type="ECO:0000313" key="3">
    <source>
        <dbReference type="RefSeq" id="XP_010943072.1"/>
    </source>
</evidence>
<dbReference type="Proteomes" id="UP000504607">
    <property type="component" value="Unplaced"/>
</dbReference>
<keyword evidence="2" id="KW-1185">Reference proteome</keyword>
<proteinExistence type="predicted"/>
<gene>
    <name evidence="3" type="primary">LOC105060905</name>
</gene>
<dbReference type="GeneID" id="105060905"/>
<dbReference type="KEGG" id="egu:105060905"/>
<dbReference type="RefSeq" id="XP_010943072.1">
    <property type="nucleotide sequence ID" value="XM_010944770.3"/>
</dbReference>
<organism evidence="2 3">
    <name type="scientific">Elaeis guineensis var. tenera</name>
    <name type="common">Oil palm</name>
    <dbReference type="NCBI Taxonomy" id="51953"/>
    <lineage>
        <taxon>Eukaryota</taxon>
        <taxon>Viridiplantae</taxon>
        <taxon>Streptophyta</taxon>
        <taxon>Embryophyta</taxon>
        <taxon>Tracheophyta</taxon>
        <taxon>Spermatophyta</taxon>
        <taxon>Magnoliopsida</taxon>
        <taxon>Liliopsida</taxon>
        <taxon>Arecaceae</taxon>
        <taxon>Arecoideae</taxon>
        <taxon>Cocoseae</taxon>
        <taxon>Elaeidinae</taxon>
        <taxon>Elaeis</taxon>
    </lineage>
</organism>